<accession>A0A8H4B3V8</accession>
<keyword evidence="2" id="KW-1185">Reference proteome</keyword>
<sequence>MNASFEFFTRGKNIKKNSTRCWGRTNYAPASNFRKPNRNHDDRVDNESANIVLCVPDDDSQKVAESMIGKVERTALIIDDVNLEEIFEHYCNGCETFLTYVIAT</sequence>
<organism evidence="1 2">
    <name type="scientific">Gigaspora margarita</name>
    <dbReference type="NCBI Taxonomy" id="4874"/>
    <lineage>
        <taxon>Eukaryota</taxon>
        <taxon>Fungi</taxon>
        <taxon>Fungi incertae sedis</taxon>
        <taxon>Mucoromycota</taxon>
        <taxon>Glomeromycotina</taxon>
        <taxon>Glomeromycetes</taxon>
        <taxon>Diversisporales</taxon>
        <taxon>Gigasporaceae</taxon>
        <taxon>Gigaspora</taxon>
    </lineage>
</organism>
<name>A0A8H4B3V8_GIGMA</name>
<protein>
    <submittedName>
        <fullName evidence="1">Uncharacterized protein</fullName>
    </submittedName>
</protein>
<evidence type="ECO:0000313" key="2">
    <source>
        <dbReference type="Proteomes" id="UP000439903"/>
    </source>
</evidence>
<proteinExistence type="predicted"/>
<dbReference type="EMBL" id="WTPW01000028">
    <property type="protein sequence ID" value="KAF0557537.1"/>
    <property type="molecule type" value="Genomic_DNA"/>
</dbReference>
<dbReference type="AlphaFoldDB" id="A0A8H4B3V8"/>
<dbReference type="Proteomes" id="UP000439903">
    <property type="component" value="Unassembled WGS sequence"/>
</dbReference>
<comment type="caution">
    <text evidence="1">The sequence shown here is derived from an EMBL/GenBank/DDBJ whole genome shotgun (WGS) entry which is preliminary data.</text>
</comment>
<gene>
    <name evidence="1" type="ORF">F8M41_013304</name>
</gene>
<dbReference type="OrthoDB" id="2447121at2759"/>
<reference evidence="1 2" key="1">
    <citation type="journal article" date="2019" name="Environ. Microbiol.">
        <title>At the nexus of three kingdoms: the genome of the mycorrhizal fungus Gigaspora margarita provides insights into plant, endobacterial and fungal interactions.</title>
        <authorList>
            <person name="Venice F."/>
            <person name="Ghignone S."/>
            <person name="Salvioli di Fossalunga A."/>
            <person name="Amselem J."/>
            <person name="Novero M."/>
            <person name="Xianan X."/>
            <person name="Sedzielewska Toro K."/>
            <person name="Morin E."/>
            <person name="Lipzen A."/>
            <person name="Grigoriev I.V."/>
            <person name="Henrissat B."/>
            <person name="Martin F.M."/>
            <person name="Bonfante P."/>
        </authorList>
    </citation>
    <scope>NUCLEOTIDE SEQUENCE [LARGE SCALE GENOMIC DNA]</scope>
    <source>
        <strain evidence="1 2">BEG34</strain>
    </source>
</reference>
<evidence type="ECO:0000313" key="1">
    <source>
        <dbReference type="EMBL" id="KAF0557537.1"/>
    </source>
</evidence>